<reference evidence="3 5" key="1">
    <citation type="journal article" date="2019" name="Sci. Rep.">
        <title>Orb-weaving spider Araneus ventricosus genome elucidates the spidroin gene catalogue.</title>
        <authorList>
            <person name="Kono N."/>
            <person name="Nakamura H."/>
            <person name="Ohtoshi R."/>
            <person name="Moran D.A.P."/>
            <person name="Shinohara A."/>
            <person name="Yoshida Y."/>
            <person name="Fujiwara M."/>
            <person name="Mori M."/>
            <person name="Tomita M."/>
            <person name="Arakawa K."/>
        </authorList>
    </citation>
    <scope>NUCLEOTIDE SEQUENCE [LARGE SCALE GENOMIC DNA]</scope>
</reference>
<dbReference type="Proteomes" id="UP000499080">
    <property type="component" value="Unassembled WGS sequence"/>
</dbReference>
<gene>
    <name evidence="4" type="ORF">AVEN_147441_1</name>
    <name evidence="3" type="ORF">AVEN_273139_1</name>
</gene>
<comment type="caution">
    <text evidence="3">The sequence shown here is derived from an EMBL/GenBank/DDBJ whole genome shotgun (WGS) entry which is preliminary data.</text>
</comment>
<evidence type="ECO:0000256" key="1">
    <source>
        <dbReference type="SAM" id="MobiDB-lite"/>
    </source>
</evidence>
<keyword evidence="5" id="KW-1185">Reference proteome</keyword>
<keyword evidence="2" id="KW-1133">Transmembrane helix</keyword>
<sequence>MISKRLQPTNYRLDSKRSLSTSHTITRSLVIDGVEPKSNRSSATSRKKFPILFFSCFFLSLSLSLAFPEGSHGGCVHEITPSFLVPQLDFRSGATRATHPVACFEMHLSEKFS</sequence>
<dbReference type="EMBL" id="BGPR01129738">
    <property type="protein sequence ID" value="GBN42853.1"/>
    <property type="molecule type" value="Genomic_DNA"/>
</dbReference>
<organism evidence="3 5">
    <name type="scientific">Araneus ventricosus</name>
    <name type="common">Orbweaver spider</name>
    <name type="synonym">Epeira ventricosa</name>
    <dbReference type="NCBI Taxonomy" id="182803"/>
    <lineage>
        <taxon>Eukaryota</taxon>
        <taxon>Metazoa</taxon>
        <taxon>Ecdysozoa</taxon>
        <taxon>Arthropoda</taxon>
        <taxon>Chelicerata</taxon>
        <taxon>Arachnida</taxon>
        <taxon>Araneae</taxon>
        <taxon>Araneomorphae</taxon>
        <taxon>Entelegynae</taxon>
        <taxon>Araneoidea</taxon>
        <taxon>Araneidae</taxon>
        <taxon>Araneus</taxon>
    </lineage>
</organism>
<evidence type="ECO:0000256" key="2">
    <source>
        <dbReference type="SAM" id="Phobius"/>
    </source>
</evidence>
<proteinExistence type="predicted"/>
<protein>
    <submittedName>
        <fullName evidence="3">Uncharacterized protein</fullName>
    </submittedName>
</protein>
<evidence type="ECO:0000313" key="3">
    <source>
        <dbReference type="EMBL" id="GBN42409.1"/>
    </source>
</evidence>
<feature type="region of interest" description="Disordered" evidence="1">
    <location>
        <begin position="1"/>
        <end position="21"/>
    </location>
</feature>
<evidence type="ECO:0000313" key="4">
    <source>
        <dbReference type="EMBL" id="GBN42853.1"/>
    </source>
</evidence>
<accession>A0A4Y2NUP4</accession>
<feature type="transmembrane region" description="Helical" evidence="2">
    <location>
        <begin position="49"/>
        <end position="67"/>
    </location>
</feature>
<keyword evidence="2" id="KW-0472">Membrane</keyword>
<keyword evidence="2" id="KW-0812">Transmembrane</keyword>
<name>A0A4Y2NUP4_ARAVE</name>
<evidence type="ECO:0000313" key="5">
    <source>
        <dbReference type="Proteomes" id="UP000499080"/>
    </source>
</evidence>
<dbReference type="EMBL" id="BGPR01129566">
    <property type="protein sequence ID" value="GBN42409.1"/>
    <property type="molecule type" value="Genomic_DNA"/>
</dbReference>
<dbReference type="AlphaFoldDB" id="A0A4Y2NUP4"/>